<protein>
    <recommendedName>
        <fullName evidence="3">Restriction endonuclease</fullName>
    </recommendedName>
</protein>
<organism evidence="1 2">
    <name type="scientific">Paenibacillus amylolyticus</name>
    <dbReference type="NCBI Taxonomy" id="1451"/>
    <lineage>
        <taxon>Bacteria</taxon>
        <taxon>Bacillati</taxon>
        <taxon>Bacillota</taxon>
        <taxon>Bacilli</taxon>
        <taxon>Bacillales</taxon>
        <taxon>Paenibacillaceae</taxon>
        <taxon>Paenibacillus</taxon>
    </lineage>
</organism>
<gene>
    <name evidence="1" type="ORF">EC604_23165</name>
</gene>
<reference evidence="1 2" key="1">
    <citation type="journal article" date="2019" name="J. Ind. Microbiol. Biotechnol.">
        <title>Paenibacillus amylolyticus 27C64 has a diverse set of carbohydrate-active enzymes and complete pectin deconstruction system.</title>
        <authorList>
            <person name="Keggi C."/>
            <person name="Doran-Peterson J."/>
        </authorList>
    </citation>
    <scope>NUCLEOTIDE SEQUENCE [LARGE SCALE GENOMIC DNA]</scope>
    <source>
        <strain evidence="1 2">27C64</strain>
    </source>
</reference>
<dbReference type="Proteomes" id="UP000323664">
    <property type="component" value="Unassembled WGS sequence"/>
</dbReference>
<accession>A0A5M9WYW8</accession>
<dbReference type="AlphaFoldDB" id="A0A5M9WYW8"/>
<dbReference type="EMBL" id="RIAS01000016">
    <property type="protein sequence ID" value="KAA8786732.1"/>
    <property type="molecule type" value="Genomic_DNA"/>
</dbReference>
<sequence length="224" mass="26469">MLFTPDYIENLLSTLSETWIPNELATLYSNSRTEMNIRDKFNIQFAKALKDNDTYFIQREWKRRDLAIIRYQYKQTEPVALFEFKARHAWFIASTERGKSNGESGYDKVFYGDYGVKNGVIQDINKQATYSEKIPCYNILIGVNPMSRIPDKYTVFSKDCKEIKRINKSFDKFGSAVEIKELCNSNVKRFCDERDHDFFTLEYNIGKALDIEWEMLLWGIYRTP</sequence>
<evidence type="ECO:0000313" key="2">
    <source>
        <dbReference type="Proteomes" id="UP000323664"/>
    </source>
</evidence>
<evidence type="ECO:0008006" key="3">
    <source>
        <dbReference type="Google" id="ProtNLM"/>
    </source>
</evidence>
<comment type="caution">
    <text evidence="1">The sequence shown here is derived from an EMBL/GenBank/DDBJ whole genome shotgun (WGS) entry which is preliminary data.</text>
</comment>
<evidence type="ECO:0000313" key="1">
    <source>
        <dbReference type="EMBL" id="KAA8786732.1"/>
    </source>
</evidence>
<proteinExistence type="predicted"/>
<dbReference type="OrthoDB" id="2615198at2"/>
<name>A0A5M9WYW8_PAEAM</name>
<dbReference type="RefSeq" id="WP_123066423.1">
    <property type="nucleotide sequence ID" value="NZ_RIAS01000016.1"/>
</dbReference>